<protein>
    <recommendedName>
        <fullName evidence="8 10">Aminodeoxychorismate lyase</fullName>
        <ecNumber evidence="8 10">4.1.3.38</ecNumber>
    </recommendedName>
</protein>
<proteinExistence type="inferred from homology"/>
<organism evidence="11 12">
    <name type="scientific">Acinetobacter boissieri</name>
    <dbReference type="NCBI Taxonomy" id="1219383"/>
    <lineage>
        <taxon>Bacteria</taxon>
        <taxon>Pseudomonadati</taxon>
        <taxon>Pseudomonadota</taxon>
        <taxon>Gammaproteobacteria</taxon>
        <taxon>Moraxellales</taxon>
        <taxon>Moraxellaceae</taxon>
        <taxon>Acinetobacter</taxon>
    </lineage>
</organism>
<evidence type="ECO:0000256" key="5">
    <source>
        <dbReference type="ARBA" id="ARBA00022909"/>
    </source>
</evidence>
<dbReference type="OrthoDB" id="9805628at2"/>
<dbReference type="GO" id="GO:0008153">
    <property type="term" value="P:4-aminobenzoate biosynthetic process"/>
    <property type="evidence" value="ECO:0007669"/>
    <property type="project" value="UniProtKB-UniRule"/>
</dbReference>
<keyword evidence="4" id="KW-0663">Pyridoxal phosphate</keyword>
<keyword evidence="12" id="KW-1185">Reference proteome</keyword>
<dbReference type="Gene3D" id="3.30.470.10">
    <property type="match status" value="1"/>
</dbReference>
<dbReference type="InterPro" id="IPR001544">
    <property type="entry name" value="Aminotrans_IV"/>
</dbReference>
<dbReference type="Proteomes" id="UP000242501">
    <property type="component" value="Unassembled WGS sequence"/>
</dbReference>
<dbReference type="Gene3D" id="3.20.10.10">
    <property type="entry name" value="D-amino Acid Aminotransferase, subunit A, domain 2"/>
    <property type="match status" value="1"/>
</dbReference>
<evidence type="ECO:0000256" key="7">
    <source>
        <dbReference type="ARBA" id="ARBA00035633"/>
    </source>
</evidence>
<comment type="cofactor">
    <cofactor evidence="1">
        <name>pyridoxal 5'-phosphate</name>
        <dbReference type="ChEBI" id="CHEBI:597326"/>
    </cofactor>
</comment>
<dbReference type="AlphaFoldDB" id="A0A1G6GUF1"/>
<dbReference type="EMBL" id="FMYL01000002">
    <property type="protein sequence ID" value="SDB85660.1"/>
    <property type="molecule type" value="Genomic_DNA"/>
</dbReference>
<evidence type="ECO:0000256" key="4">
    <source>
        <dbReference type="ARBA" id="ARBA00022898"/>
    </source>
</evidence>
<dbReference type="InterPro" id="IPR036038">
    <property type="entry name" value="Aminotransferase-like"/>
</dbReference>
<sequence length="272" mass="30614">MKNGVLFEPYCVAIQDRAFQYGDGCFTTAKIQLNHISLWPLHVQRLKRDCAKLMLTPDWHYVEYLIEDMKKASQLQYFTGTIKVIISRGEGPRGYGFSASQKADVYVLFYASQVVKPNYNEIVADVLALPIATQLMPALVGVKSLNRLEQVLLKHELNSKGLSEALVLDHEGKVVEGVSSNCFLYLNGAWHTPELSGNGVHGVMRTEILSRMRNLGIVVYETDIFKHMLDKVDALFFCNALCPMQAVHTLSGRDLNTFITKSLFNLLVLEQV</sequence>
<dbReference type="EC" id="4.1.3.38" evidence="8 10"/>
<dbReference type="GO" id="GO:0046656">
    <property type="term" value="P:folic acid biosynthetic process"/>
    <property type="evidence" value="ECO:0007669"/>
    <property type="project" value="UniProtKB-KW"/>
</dbReference>
<dbReference type="PANTHER" id="PTHR42743">
    <property type="entry name" value="AMINO-ACID AMINOTRANSFERASE"/>
    <property type="match status" value="1"/>
</dbReference>
<comment type="catalytic activity">
    <reaction evidence="9">
        <text>4-amino-4-deoxychorismate = 4-aminobenzoate + pyruvate + H(+)</text>
        <dbReference type="Rhea" id="RHEA:16201"/>
        <dbReference type="ChEBI" id="CHEBI:15361"/>
        <dbReference type="ChEBI" id="CHEBI:15378"/>
        <dbReference type="ChEBI" id="CHEBI:17836"/>
        <dbReference type="ChEBI" id="CHEBI:58406"/>
        <dbReference type="EC" id="4.1.3.38"/>
    </reaction>
</comment>
<dbReference type="RefSeq" id="WP_092746976.1">
    <property type="nucleotide sequence ID" value="NZ_FMYL01000002.1"/>
</dbReference>
<dbReference type="InterPro" id="IPR043132">
    <property type="entry name" value="BCAT-like_C"/>
</dbReference>
<comment type="similarity">
    <text evidence="2">Belongs to the class-IV pyridoxal-phosphate-dependent aminotransferase family.</text>
</comment>
<evidence type="ECO:0000256" key="1">
    <source>
        <dbReference type="ARBA" id="ARBA00001933"/>
    </source>
</evidence>
<dbReference type="SUPFAM" id="SSF56752">
    <property type="entry name" value="D-aminoacid aminotransferase-like PLP-dependent enzymes"/>
    <property type="match status" value="1"/>
</dbReference>
<dbReference type="InterPro" id="IPR043131">
    <property type="entry name" value="BCAT-like_N"/>
</dbReference>
<evidence type="ECO:0000256" key="9">
    <source>
        <dbReference type="ARBA" id="ARBA00049529"/>
    </source>
</evidence>
<dbReference type="InterPro" id="IPR017824">
    <property type="entry name" value="Aminodeoxychorismate_lyase_IV"/>
</dbReference>
<evidence type="ECO:0000256" key="2">
    <source>
        <dbReference type="ARBA" id="ARBA00009320"/>
    </source>
</evidence>
<dbReference type="PANTHER" id="PTHR42743:SF2">
    <property type="entry name" value="AMINODEOXYCHORISMATE LYASE"/>
    <property type="match status" value="1"/>
</dbReference>
<evidence type="ECO:0000256" key="10">
    <source>
        <dbReference type="NCBIfam" id="TIGR03461"/>
    </source>
</evidence>
<comment type="subunit">
    <text evidence="3">Homodimer.</text>
</comment>
<comment type="pathway">
    <text evidence="7">Cofactor biosynthesis; tetrahydrofolate biosynthesis; 4-aminobenzoate from chorismate: step 2/2.</text>
</comment>
<dbReference type="STRING" id="1219383.SAMN05421733_102254"/>
<dbReference type="GO" id="GO:0030170">
    <property type="term" value="F:pyridoxal phosphate binding"/>
    <property type="evidence" value="ECO:0007669"/>
    <property type="project" value="InterPro"/>
</dbReference>
<keyword evidence="5" id="KW-0289">Folate biosynthesis</keyword>
<name>A0A1G6GUF1_9GAMM</name>
<evidence type="ECO:0000256" key="6">
    <source>
        <dbReference type="ARBA" id="ARBA00023239"/>
    </source>
</evidence>
<dbReference type="Pfam" id="PF01063">
    <property type="entry name" value="Aminotran_4"/>
    <property type="match status" value="1"/>
</dbReference>
<dbReference type="NCBIfam" id="TIGR03461">
    <property type="entry name" value="pabC_Proteo"/>
    <property type="match status" value="1"/>
</dbReference>
<accession>A0A1G6GUF1</accession>
<dbReference type="GO" id="GO:0008696">
    <property type="term" value="F:4-amino-4-deoxychorismate lyase activity"/>
    <property type="evidence" value="ECO:0007669"/>
    <property type="project" value="UniProtKB-UniRule"/>
</dbReference>
<dbReference type="GO" id="GO:0005829">
    <property type="term" value="C:cytosol"/>
    <property type="evidence" value="ECO:0007669"/>
    <property type="project" value="TreeGrafter"/>
</dbReference>
<evidence type="ECO:0000313" key="12">
    <source>
        <dbReference type="Proteomes" id="UP000242501"/>
    </source>
</evidence>
<gene>
    <name evidence="11" type="ORF">SAMN05421733_102254</name>
</gene>
<reference evidence="12" key="1">
    <citation type="submission" date="2016-09" db="EMBL/GenBank/DDBJ databases">
        <authorList>
            <person name="Varghese N."/>
            <person name="Submissions S."/>
        </authorList>
    </citation>
    <scope>NUCLEOTIDE SEQUENCE [LARGE SCALE GENOMIC DNA]</scope>
    <source>
        <strain evidence="12">ANC 4422</strain>
    </source>
</reference>
<dbReference type="InterPro" id="IPR050571">
    <property type="entry name" value="Class-IV_PLP-Dep_Aminotrnsfr"/>
</dbReference>
<evidence type="ECO:0000313" key="11">
    <source>
        <dbReference type="EMBL" id="SDB85660.1"/>
    </source>
</evidence>
<evidence type="ECO:0000256" key="8">
    <source>
        <dbReference type="ARBA" id="ARBA00035676"/>
    </source>
</evidence>
<keyword evidence="6 11" id="KW-0456">Lyase</keyword>
<evidence type="ECO:0000256" key="3">
    <source>
        <dbReference type="ARBA" id="ARBA00011738"/>
    </source>
</evidence>